<dbReference type="EMBL" id="QLTA01000110">
    <property type="protein sequence ID" value="RAR70725.1"/>
    <property type="molecule type" value="Genomic_DNA"/>
</dbReference>
<dbReference type="AlphaFoldDB" id="A0A328YDN9"/>
<protein>
    <submittedName>
        <fullName evidence="2">LysM domain-containing protein</fullName>
    </submittedName>
</protein>
<dbReference type="Pfam" id="PF01476">
    <property type="entry name" value="LysM"/>
    <property type="match status" value="1"/>
</dbReference>
<proteinExistence type="predicted"/>
<dbReference type="RefSeq" id="WP_146749455.1">
    <property type="nucleotide sequence ID" value="NZ_QLTA01000110.1"/>
</dbReference>
<comment type="caution">
    <text evidence="2">The sequence shown here is derived from an EMBL/GenBank/DDBJ whole genome shotgun (WGS) entry which is preliminary data.</text>
</comment>
<name>A0A328YDN9_9BURK</name>
<gene>
    <name evidence="2" type="ORF">AX018_11101</name>
</gene>
<dbReference type="CDD" id="cd00118">
    <property type="entry name" value="LysM"/>
    <property type="match status" value="1"/>
</dbReference>
<dbReference type="Gene3D" id="3.10.350.10">
    <property type="entry name" value="LysM domain"/>
    <property type="match status" value="1"/>
</dbReference>
<dbReference type="OrthoDB" id="8821325at2"/>
<evidence type="ECO:0000313" key="2">
    <source>
        <dbReference type="EMBL" id="RAR70725.1"/>
    </source>
</evidence>
<reference evidence="2 3" key="1">
    <citation type="submission" date="2018-06" db="EMBL/GenBank/DDBJ databases">
        <title>Genomic Encyclopedia of Archaeal and Bacterial Type Strains, Phase II (KMG-II): from individual species to whole genera.</title>
        <authorList>
            <person name="Goeker M."/>
        </authorList>
    </citation>
    <scope>NUCLEOTIDE SEQUENCE [LARGE SCALE GENOMIC DNA]</scope>
    <source>
        <strain evidence="2 3">CFPB 3232</strain>
    </source>
</reference>
<dbReference type="InterPro" id="IPR036779">
    <property type="entry name" value="LysM_dom_sf"/>
</dbReference>
<keyword evidence="3" id="KW-1185">Reference proteome</keyword>
<feature type="non-terminal residue" evidence="2">
    <location>
        <position position="1"/>
    </location>
</feature>
<accession>A0A328YDN9</accession>
<sequence>NRQVTDGDEGKATTTRYEYQFLAGSYQQTASAAQREGTTATTKTWRDANGYVSNIEQVTGVGDERFNRAFVNDAQGNAVYVNQAAGHTGRIQNPASGYLGGWVGDSLNPGHVQRQLVANGEVLARYGDAPDSENPPANAGDVPKYVDTAEFRLNAAPLQLKGANLDAIAYTVVGGETLKDIARNVLGDAKLWWRIAEANGLAVSGDGQLAAGQTLRVPKLALNANNVETFQPYDPSRVTGSLDAVLPAPAGQGGGCGAVGKIIMVVIAVVVTVYTAGALSTVAGSATFGQTMAAGMATLSGTGTVAMGSAAASLGLGSAGAAAVAGAVGSIASQVVGNAIGAQNGFSWKGVALSALGSGVTSALGSSGLLPQVENVFGKAALRQAVSSTISQGVGTVTGLQSSFDWKSVAAGAVGAGVGDSVGQALQNANAFSGLSDFGTALARGTVSGFAGGLVTAVMRGGRVSVQQVATDAFGNALGEKLALKAAQGSQEEVARDSSGMVAGTGMRPGGGLGLSVSSGAVNDWSREIDGGIQINGSMAPEMGNGGWAIVERNQGPIAALAAAGLDANQQRAMYGQMLASGQILRNAQGVPLVRTGQVLNYDLGDMGAASLGAQAIAQESRNRAERLAAEAQLATSDNRDVRDIRQGFAYRAMLDRGLNDAAAYQASQRQIDLTSSSVRQWDGRGTPVAEYLKSELGGLDAVRGTTFETQVARSLPAAAANEVGGLVLAGVLSKGMALVGGAAIRSEASLLNAELNATIRARLGMDLPVGAPMEGIVGRLDAGSALNRFGNVRDIPPLTGEADFIGPMKPSNWDALTAHPDGHAFSVHGGGVTDADLVVRARTGVKPDGSTGPIPPLSSGFYSDSLLISTDQTIRNGGGLANSIARQPGQSVVRVETQDVGDLGMDLGYGYVRLGATGNKTANAAALGPIQRIDGLNSAQGIYELNPVTGVWETITVYPAPHLKTQP</sequence>
<dbReference type="PROSITE" id="PS51782">
    <property type="entry name" value="LYSM"/>
    <property type="match status" value="1"/>
</dbReference>
<dbReference type="InterPro" id="IPR018392">
    <property type="entry name" value="LysM"/>
</dbReference>
<dbReference type="Proteomes" id="UP000248856">
    <property type="component" value="Unassembled WGS sequence"/>
</dbReference>
<evidence type="ECO:0000313" key="3">
    <source>
        <dbReference type="Proteomes" id="UP000248856"/>
    </source>
</evidence>
<feature type="domain" description="LysM" evidence="1">
    <location>
        <begin position="168"/>
        <end position="217"/>
    </location>
</feature>
<organism evidence="2 3">
    <name type="scientific">Paracidovorax anthurii</name>
    <dbReference type="NCBI Taxonomy" id="78229"/>
    <lineage>
        <taxon>Bacteria</taxon>
        <taxon>Pseudomonadati</taxon>
        <taxon>Pseudomonadota</taxon>
        <taxon>Betaproteobacteria</taxon>
        <taxon>Burkholderiales</taxon>
        <taxon>Comamonadaceae</taxon>
        <taxon>Paracidovorax</taxon>
    </lineage>
</organism>
<evidence type="ECO:0000259" key="1">
    <source>
        <dbReference type="PROSITE" id="PS51782"/>
    </source>
</evidence>